<dbReference type="Proteomes" id="UP000262195">
    <property type="component" value="Unassembled WGS sequence"/>
</dbReference>
<evidence type="ECO:0000259" key="1">
    <source>
        <dbReference type="Pfam" id="PF14393"/>
    </source>
</evidence>
<dbReference type="STRING" id="1121105.GCA_000421665_01292"/>
<dbReference type="Pfam" id="PF14393">
    <property type="entry name" value="DUF4422"/>
    <property type="match status" value="1"/>
</dbReference>
<proteinExistence type="predicted"/>
<evidence type="ECO:0000313" key="3">
    <source>
        <dbReference type="Proteomes" id="UP000262195"/>
    </source>
</evidence>
<sequence length="262" mass="30999">MDLKMLVATHKKVDIPSISCYYPVQVGTALNDTIPDYLRDDTGENISTENPYYSELTGVYWAFKNLHADYVGLAHYRRYFANSWWSSMKKHPTTKDYLSESKAKQLLQSVDIILPTKRRYFIESVYDHYAHTLYEEDLLATEKIIEQLCPAYSAEFQQLKVRRSAHMFNMFVMSDQKFKEYCTWIFPILKELLEVRGTAFDRFHQRYPGRISEILMDVWINTNNYDYVEQPLIFIGGRHLAERAYELLKSKVTGEKYSDSFY</sequence>
<reference evidence="2 3" key="1">
    <citation type="journal article" date="2018" name="Nat. Biotechnol.">
        <title>A standardized bacterial taxonomy based on genome phylogeny substantially revises the tree of life.</title>
        <authorList>
            <person name="Parks D.H."/>
            <person name="Chuvochina M."/>
            <person name="Waite D.W."/>
            <person name="Rinke C."/>
            <person name="Skarshewski A."/>
            <person name="Chaumeil P.A."/>
            <person name="Hugenholtz P."/>
        </authorList>
    </citation>
    <scope>NUCLEOTIDE SEQUENCE [LARGE SCALE GENOMIC DNA]</scope>
    <source>
        <strain evidence="2">UBA11306</strain>
    </source>
</reference>
<dbReference type="EMBL" id="DQHO01000020">
    <property type="protein sequence ID" value="HCS93723.1"/>
    <property type="molecule type" value="Genomic_DNA"/>
</dbReference>
<dbReference type="InterPro" id="IPR025536">
    <property type="entry name" value="DUF4422"/>
</dbReference>
<gene>
    <name evidence="2" type="ORF">DIW15_03305</name>
</gene>
<dbReference type="AlphaFoldDB" id="A0A3D4S4I8"/>
<feature type="domain" description="DUF4422" evidence="1">
    <location>
        <begin position="4"/>
        <end position="223"/>
    </location>
</feature>
<organism evidence="2 3">
    <name type="scientific">Bavariicoccus seileri</name>
    <dbReference type="NCBI Taxonomy" id="549685"/>
    <lineage>
        <taxon>Bacteria</taxon>
        <taxon>Bacillati</taxon>
        <taxon>Bacillota</taxon>
        <taxon>Bacilli</taxon>
        <taxon>Lactobacillales</taxon>
        <taxon>Enterococcaceae</taxon>
        <taxon>Bavariicoccus</taxon>
    </lineage>
</organism>
<accession>A0A3D4S4I8</accession>
<comment type="caution">
    <text evidence="2">The sequence shown here is derived from an EMBL/GenBank/DDBJ whole genome shotgun (WGS) entry which is preliminary data.</text>
</comment>
<evidence type="ECO:0000313" key="2">
    <source>
        <dbReference type="EMBL" id="HCS93723.1"/>
    </source>
</evidence>
<name>A0A3D4S4I8_9ENTE</name>
<protein>
    <submittedName>
        <fullName evidence="2">DUF4422 domain-containing protein</fullName>
    </submittedName>
</protein>